<evidence type="ECO:0000313" key="2">
    <source>
        <dbReference type="EMBL" id="KYG31868.1"/>
    </source>
</evidence>
<evidence type="ECO:0008006" key="4">
    <source>
        <dbReference type="Google" id="ProtNLM"/>
    </source>
</evidence>
<evidence type="ECO:0000256" key="1">
    <source>
        <dbReference type="SAM" id="Phobius"/>
    </source>
</evidence>
<dbReference type="RefSeq" id="WP_045485769.1">
    <property type="nucleotide sequence ID" value="NZ_LTAO01000012.1"/>
</dbReference>
<reference evidence="2" key="1">
    <citation type="submission" date="2016-02" db="EMBL/GenBank/DDBJ databases">
        <title>Genome sequence of Bacillus trypoxylicola KCTC 13244(T).</title>
        <authorList>
            <person name="Jeong H."/>
            <person name="Park S.-H."/>
            <person name="Choi S.-K."/>
        </authorList>
    </citation>
    <scope>NUCLEOTIDE SEQUENCE [LARGE SCALE GENOMIC DNA]</scope>
    <source>
        <strain evidence="2">KCTC 13244</strain>
    </source>
</reference>
<evidence type="ECO:0000313" key="3">
    <source>
        <dbReference type="Proteomes" id="UP000075806"/>
    </source>
</evidence>
<dbReference type="OrthoDB" id="2988991at2"/>
<dbReference type="AlphaFoldDB" id="A0A161Q6C3"/>
<dbReference type="STRING" id="519424.AZF04_03565"/>
<dbReference type="EMBL" id="LTAO01000012">
    <property type="protein sequence ID" value="KYG31868.1"/>
    <property type="molecule type" value="Genomic_DNA"/>
</dbReference>
<keyword evidence="1" id="KW-0472">Membrane</keyword>
<dbReference type="InterPro" id="IPR023804">
    <property type="entry name" value="DUF3792_TM"/>
</dbReference>
<sequence>MLARSYAPAVVFGLFTIFVIAIVFSLVASLLLSMTNLTEHSLDWLIKVVAFIAILMGGMVAGAKSKSKGLLIGALTTILFTLVIFLAQYLGYDQAFTTEQYLYHGGYLLVGAFGGMIGVNLFGEQ</sequence>
<keyword evidence="3" id="KW-1185">Reference proteome</keyword>
<accession>A0A161Q6C3</accession>
<keyword evidence="1" id="KW-1133">Transmembrane helix</keyword>
<organism evidence="2 3">
    <name type="scientific">Alkalihalobacillus trypoxylicola</name>
    <dbReference type="NCBI Taxonomy" id="519424"/>
    <lineage>
        <taxon>Bacteria</taxon>
        <taxon>Bacillati</taxon>
        <taxon>Bacillota</taxon>
        <taxon>Bacilli</taxon>
        <taxon>Bacillales</taxon>
        <taxon>Bacillaceae</taxon>
        <taxon>Alkalihalobacillus</taxon>
    </lineage>
</organism>
<dbReference type="NCBIfam" id="TIGR04086">
    <property type="entry name" value="TIGR04086_membr"/>
    <property type="match status" value="1"/>
</dbReference>
<name>A0A161Q6C3_9BACI</name>
<comment type="caution">
    <text evidence="2">The sequence shown here is derived from an EMBL/GenBank/DDBJ whole genome shotgun (WGS) entry which is preliminary data.</text>
</comment>
<feature type="transmembrane region" description="Helical" evidence="1">
    <location>
        <begin position="70"/>
        <end position="89"/>
    </location>
</feature>
<dbReference type="Pfam" id="PF12670">
    <property type="entry name" value="DUF3792"/>
    <property type="match status" value="1"/>
</dbReference>
<proteinExistence type="predicted"/>
<protein>
    <recommendedName>
        <fullName evidence="4">TIGR04086 family membrane protein</fullName>
    </recommendedName>
</protein>
<feature type="transmembrane region" description="Helical" evidence="1">
    <location>
        <begin position="44"/>
        <end position="63"/>
    </location>
</feature>
<gene>
    <name evidence="2" type="ORF">AZF04_03565</name>
</gene>
<feature type="transmembrane region" description="Helical" evidence="1">
    <location>
        <begin position="7"/>
        <end position="32"/>
    </location>
</feature>
<dbReference type="Proteomes" id="UP000075806">
    <property type="component" value="Unassembled WGS sequence"/>
</dbReference>
<feature type="transmembrane region" description="Helical" evidence="1">
    <location>
        <begin position="101"/>
        <end position="122"/>
    </location>
</feature>
<keyword evidence="1" id="KW-0812">Transmembrane</keyword>